<keyword evidence="5 6" id="KW-0472">Membrane</keyword>
<comment type="caution">
    <text evidence="8">The sequence shown here is derived from an EMBL/GenBank/DDBJ whole genome shotgun (WGS) entry which is preliminary data.</text>
</comment>
<dbReference type="PANTHER" id="PTHR30012:SF0">
    <property type="entry name" value="TYPE II SECRETION SYSTEM PROTEIN F-RELATED"/>
    <property type="match status" value="1"/>
</dbReference>
<evidence type="ECO:0000256" key="6">
    <source>
        <dbReference type="SAM" id="Phobius"/>
    </source>
</evidence>
<reference evidence="8" key="2">
    <citation type="submission" date="2021-04" db="EMBL/GenBank/DDBJ databases">
        <authorList>
            <person name="Gilroy R."/>
        </authorList>
    </citation>
    <scope>NUCLEOTIDE SEQUENCE</scope>
    <source>
        <strain evidence="8">CHK169-2315</strain>
    </source>
</reference>
<keyword evidence="2" id="KW-1003">Cell membrane</keyword>
<dbReference type="GO" id="GO:0005886">
    <property type="term" value="C:plasma membrane"/>
    <property type="evidence" value="ECO:0007669"/>
    <property type="project" value="UniProtKB-SubCell"/>
</dbReference>
<organism evidence="8 9">
    <name type="scientific">Candidatus Pseudogracilibacillus intestinigallinarum</name>
    <dbReference type="NCBI Taxonomy" id="2838742"/>
    <lineage>
        <taxon>Bacteria</taxon>
        <taxon>Bacillati</taxon>
        <taxon>Bacillota</taxon>
        <taxon>Bacilli</taxon>
        <taxon>Bacillales</taxon>
        <taxon>Bacillaceae</taxon>
        <taxon>Pseudogracilibacillus</taxon>
    </lineage>
</organism>
<comment type="subcellular location">
    <subcellularLocation>
        <location evidence="1">Cell membrane</location>
        <topology evidence="1">Multi-pass membrane protein</topology>
    </subcellularLocation>
</comment>
<feature type="transmembrane region" description="Helical" evidence="6">
    <location>
        <begin position="318"/>
        <end position="338"/>
    </location>
</feature>
<feature type="transmembrane region" description="Helical" evidence="6">
    <location>
        <begin position="159"/>
        <end position="185"/>
    </location>
</feature>
<dbReference type="EMBL" id="DXHX01000123">
    <property type="protein sequence ID" value="HIV75006.1"/>
    <property type="molecule type" value="Genomic_DNA"/>
</dbReference>
<protein>
    <submittedName>
        <fullName evidence="8">Type II secretion system F family protein</fullName>
    </submittedName>
</protein>
<gene>
    <name evidence="8" type="ORF">H9895_08025</name>
</gene>
<reference evidence="8" key="1">
    <citation type="journal article" date="2021" name="PeerJ">
        <title>Extensive microbial diversity within the chicken gut microbiome revealed by metagenomics and culture.</title>
        <authorList>
            <person name="Gilroy R."/>
            <person name="Ravi A."/>
            <person name="Getino M."/>
            <person name="Pursley I."/>
            <person name="Horton D.L."/>
            <person name="Alikhan N.F."/>
            <person name="Baker D."/>
            <person name="Gharbi K."/>
            <person name="Hall N."/>
            <person name="Watson M."/>
            <person name="Adriaenssens E.M."/>
            <person name="Foster-Nyarko E."/>
            <person name="Jarju S."/>
            <person name="Secka A."/>
            <person name="Antonio M."/>
            <person name="Oren A."/>
            <person name="Chaudhuri R.R."/>
            <person name="La Ragione R."/>
            <person name="Hildebrand F."/>
            <person name="Pallen M.J."/>
        </authorList>
    </citation>
    <scope>NUCLEOTIDE SEQUENCE</scope>
    <source>
        <strain evidence="8">CHK169-2315</strain>
    </source>
</reference>
<evidence type="ECO:0000256" key="4">
    <source>
        <dbReference type="ARBA" id="ARBA00022989"/>
    </source>
</evidence>
<feature type="transmembrane region" description="Helical" evidence="6">
    <location>
        <begin position="120"/>
        <end position="139"/>
    </location>
</feature>
<sequence>MIQWMKRRKAYKYFFPIEKQLQYLKHVHFLMSHGYSFKDALDHLYYNTDYEAQTKEIITAFKRGDPLDKAFEHAMFHHSIVAYLQFSHAHESMIDSIKNCVDMVEYRLSYIEKLKKTIRYPLFLLIIIVLLLISLNRYVLPMFLDLFQSHASSSKTLLLSISFIEFITTFFLVLLLILFIFSFIWKKYKPQIPIEIQLNIYKKIPFYRSFLTLYTSYYLVTYISMYLKASLPMREVVKQLKSHDRLTILAYYGEEIDMQLEAGQSLATAVNQLYFIDRHTKGIFSRSMDQSSFEKDLSVYAVFLGEKIRNKLVKIIQFIQPVIFSIVALFIIFVYLTLMIPMYQLIETI</sequence>
<dbReference type="PRINTS" id="PR00812">
    <property type="entry name" value="BCTERIALGSPF"/>
</dbReference>
<keyword evidence="3 6" id="KW-0812">Transmembrane</keyword>
<feature type="domain" description="Type II secretion system protein GspF" evidence="7">
    <location>
        <begin position="221"/>
        <end position="341"/>
    </location>
</feature>
<evidence type="ECO:0000313" key="8">
    <source>
        <dbReference type="EMBL" id="HIV75006.1"/>
    </source>
</evidence>
<evidence type="ECO:0000259" key="7">
    <source>
        <dbReference type="Pfam" id="PF00482"/>
    </source>
</evidence>
<evidence type="ECO:0000256" key="5">
    <source>
        <dbReference type="ARBA" id="ARBA00023136"/>
    </source>
</evidence>
<evidence type="ECO:0000313" key="9">
    <source>
        <dbReference type="Proteomes" id="UP000823937"/>
    </source>
</evidence>
<evidence type="ECO:0000256" key="1">
    <source>
        <dbReference type="ARBA" id="ARBA00004651"/>
    </source>
</evidence>
<dbReference type="AlphaFoldDB" id="A0A9D1PNE3"/>
<dbReference type="InterPro" id="IPR018076">
    <property type="entry name" value="T2SS_GspF_dom"/>
</dbReference>
<accession>A0A9D1PNE3</accession>
<dbReference type="InterPro" id="IPR003004">
    <property type="entry name" value="GspF/PilC"/>
</dbReference>
<dbReference type="PANTHER" id="PTHR30012">
    <property type="entry name" value="GENERAL SECRETION PATHWAY PROTEIN"/>
    <property type="match status" value="1"/>
</dbReference>
<feature type="transmembrane region" description="Helical" evidence="6">
    <location>
        <begin position="206"/>
        <end position="227"/>
    </location>
</feature>
<keyword evidence="4 6" id="KW-1133">Transmembrane helix</keyword>
<dbReference type="Proteomes" id="UP000823937">
    <property type="component" value="Unassembled WGS sequence"/>
</dbReference>
<evidence type="ECO:0000256" key="3">
    <source>
        <dbReference type="ARBA" id="ARBA00022692"/>
    </source>
</evidence>
<name>A0A9D1PNE3_9BACI</name>
<evidence type="ECO:0000256" key="2">
    <source>
        <dbReference type="ARBA" id="ARBA00022475"/>
    </source>
</evidence>
<dbReference type="Pfam" id="PF00482">
    <property type="entry name" value="T2SSF"/>
    <property type="match status" value="2"/>
</dbReference>
<proteinExistence type="predicted"/>
<feature type="domain" description="Type II secretion system protein GspF" evidence="7">
    <location>
        <begin position="26"/>
        <end position="136"/>
    </location>
</feature>